<dbReference type="Proteomes" id="UP001595796">
    <property type="component" value="Unassembled WGS sequence"/>
</dbReference>
<evidence type="ECO:0000313" key="1">
    <source>
        <dbReference type="EMBL" id="MFC5068117.1"/>
    </source>
</evidence>
<comment type="caution">
    <text evidence="1">The sequence shown here is derived from an EMBL/GenBank/DDBJ whole genome shotgun (WGS) entry which is preliminary data.</text>
</comment>
<evidence type="ECO:0000313" key="2">
    <source>
        <dbReference type="Proteomes" id="UP001595796"/>
    </source>
</evidence>
<sequence>MNVGELTNEQLQKAISGRLTSGELDLLMREAGRRGLDIDLCYEEYRGARQEKALVIRSRITFQPMLTASASR</sequence>
<gene>
    <name evidence="1" type="ORF">ACFPFW_08820</name>
</gene>
<keyword evidence="2" id="KW-1185">Reference proteome</keyword>
<name>A0ABV9Z1T6_9HYPH</name>
<protein>
    <submittedName>
        <fullName evidence="1">Uncharacterized protein</fullName>
    </submittedName>
</protein>
<dbReference type="EMBL" id="JBHSJF010000006">
    <property type="protein sequence ID" value="MFC5068117.1"/>
    <property type="molecule type" value="Genomic_DNA"/>
</dbReference>
<accession>A0ABV9Z1T6</accession>
<dbReference type="RefSeq" id="WP_114957608.1">
    <property type="nucleotide sequence ID" value="NZ_JBHSJF010000006.1"/>
</dbReference>
<proteinExistence type="predicted"/>
<reference evidence="2" key="1">
    <citation type="journal article" date="2019" name="Int. J. Syst. Evol. Microbiol.">
        <title>The Global Catalogue of Microorganisms (GCM) 10K type strain sequencing project: providing services to taxonomists for standard genome sequencing and annotation.</title>
        <authorList>
            <consortium name="The Broad Institute Genomics Platform"/>
            <consortium name="The Broad Institute Genome Sequencing Center for Infectious Disease"/>
            <person name="Wu L."/>
            <person name="Ma J."/>
        </authorList>
    </citation>
    <scope>NUCLEOTIDE SEQUENCE [LARGE SCALE GENOMIC DNA]</scope>
    <source>
        <strain evidence="2">CGMCC 1.16444</strain>
    </source>
</reference>
<organism evidence="1 2">
    <name type="scientific">Flaviflagellibacter deserti</name>
    <dbReference type="NCBI Taxonomy" id="2267266"/>
    <lineage>
        <taxon>Bacteria</taxon>
        <taxon>Pseudomonadati</taxon>
        <taxon>Pseudomonadota</taxon>
        <taxon>Alphaproteobacteria</taxon>
        <taxon>Hyphomicrobiales</taxon>
        <taxon>Flaviflagellibacter</taxon>
    </lineage>
</organism>